<organism evidence="3 4">
    <name type="scientific">Streptomyces calvus</name>
    <dbReference type="NCBI Taxonomy" id="67282"/>
    <lineage>
        <taxon>Bacteria</taxon>
        <taxon>Bacillati</taxon>
        <taxon>Actinomycetota</taxon>
        <taxon>Actinomycetes</taxon>
        <taxon>Kitasatosporales</taxon>
        <taxon>Streptomycetaceae</taxon>
        <taxon>Streptomyces</taxon>
    </lineage>
</organism>
<sequence>MSHHSPQGLTVSTPPIVVIGASSGFGAALAQDLAADGIPVLAGARTPVDLGKEVDYHRIDVTSDESVAEFFARVQTGYPAPYGLVYCPSDASAVGYGWEVPVNEVERVLDVSFLGFVRCIRQVIPAMVRSGRGSIVAIGSRGARVPVDMLAAYCAAKAALEQHVRCLAEELADSGVRVNALGIAAETPLAREHLRRKEEALGKDAHYPPLPDVRDNLPSARFLLSPESRHVSGQVLDARPPAWT</sequence>
<dbReference type="CDD" id="cd05233">
    <property type="entry name" value="SDR_c"/>
    <property type="match status" value="1"/>
</dbReference>
<evidence type="ECO:0000256" key="1">
    <source>
        <dbReference type="ARBA" id="ARBA00006484"/>
    </source>
</evidence>
<dbReference type="PANTHER" id="PTHR43669">
    <property type="entry name" value="5-KETO-D-GLUCONATE 5-REDUCTASE"/>
    <property type="match status" value="1"/>
</dbReference>
<evidence type="ECO:0000313" key="3">
    <source>
        <dbReference type="EMBL" id="QDI68103.1"/>
    </source>
</evidence>
<dbReference type="PRINTS" id="PR00081">
    <property type="entry name" value="GDHRDH"/>
</dbReference>
<reference evidence="3 4" key="1">
    <citation type="submission" date="2017-07" db="EMBL/GenBank/DDBJ databases">
        <title>The Complete Genome of Streptomyces asterosporus-ZSY.</title>
        <authorList>
            <person name="Zhang S."/>
        </authorList>
    </citation>
    <scope>NUCLEOTIDE SEQUENCE [LARGE SCALE GENOMIC DNA]</scope>
    <source>
        <strain evidence="3 4">DSM 41452</strain>
    </source>
</reference>
<dbReference type="GO" id="GO:0016491">
    <property type="term" value="F:oxidoreductase activity"/>
    <property type="evidence" value="ECO:0007669"/>
    <property type="project" value="UniProtKB-KW"/>
</dbReference>
<comment type="similarity">
    <text evidence="1">Belongs to the short-chain dehydrogenases/reductases (SDR) family.</text>
</comment>
<name>A0A514JL97_9ACTN</name>
<keyword evidence="4" id="KW-1185">Reference proteome</keyword>
<evidence type="ECO:0000256" key="2">
    <source>
        <dbReference type="ARBA" id="ARBA00023002"/>
    </source>
</evidence>
<dbReference type="SUPFAM" id="SSF51735">
    <property type="entry name" value="NAD(P)-binding Rossmann-fold domains"/>
    <property type="match status" value="1"/>
</dbReference>
<evidence type="ECO:0000313" key="4">
    <source>
        <dbReference type="Proteomes" id="UP000316215"/>
    </source>
</evidence>
<dbReference type="Gene3D" id="3.40.50.720">
    <property type="entry name" value="NAD(P)-binding Rossmann-like Domain"/>
    <property type="match status" value="1"/>
</dbReference>
<dbReference type="EMBL" id="CP022310">
    <property type="protein sequence ID" value="QDI68103.1"/>
    <property type="molecule type" value="Genomic_DNA"/>
</dbReference>
<dbReference type="Pfam" id="PF00106">
    <property type="entry name" value="adh_short"/>
    <property type="match status" value="1"/>
</dbReference>
<gene>
    <name evidence="3" type="ORF">CD934_05040</name>
</gene>
<dbReference type="InterPro" id="IPR002347">
    <property type="entry name" value="SDR_fam"/>
</dbReference>
<dbReference type="InterPro" id="IPR036291">
    <property type="entry name" value="NAD(P)-bd_dom_sf"/>
</dbReference>
<accession>A0A514JL97</accession>
<dbReference type="PANTHER" id="PTHR43669:SF3">
    <property type="entry name" value="ALCOHOL DEHYDROGENASE, PUTATIVE (AFU_ORTHOLOGUE AFUA_3G03445)-RELATED"/>
    <property type="match status" value="1"/>
</dbReference>
<proteinExistence type="inferred from homology"/>
<dbReference type="Proteomes" id="UP000316215">
    <property type="component" value="Chromosome"/>
</dbReference>
<dbReference type="AlphaFoldDB" id="A0A514JL97"/>
<keyword evidence="2" id="KW-0560">Oxidoreductase</keyword>
<dbReference type="KEGG" id="sast:CD934_05040"/>
<protein>
    <submittedName>
        <fullName evidence="3">Uncharacterized protein</fullName>
    </submittedName>
</protein>